<gene>
    <name evidence="1" type="ORF">ACFQJ6_07550</name>
</gene>
<evidence type="ECO:0000313" key="2">
    <source>
        <dbReference type="Proteomes" id="UP001596407"/>
    </source>
</evidence>
<dbReference type="InterPro" id="IPR002774">
    <property type="entry name" value="Flagellin_arc-type"/>
</dbReference>
<dbReference type="EMBL" id="JBHSZH010000005">
    <property type="protein sequence ID" value="MFC7079995.1"/>
    <property type="molecule type" value="Genomic_DNA"/>
</dbReference>
<comment type="caution">
    <text evidence="1">The sequence shown here is derived from an EMBL/GenBank/DDBJ whole genome shotgun (WGS) entry which is preliminary data.</text>
</comment>
<dbReference type="Proteomes" id="UP001596407">
    <property type="component" value="Unassembled WGS sequence"/>
</dbReference>
<dbReference type="GeneID" id="79303431"/>
<organism evidence="1 2">
    <name type="scientific">Halorussus caseinilyticus</name>
    <dbReference type="NCBI Taxonomy" id="3034025"/>
    <lineage>
        <taxon>Archaea</taxon>
        <taxon>Methanobacteriati</taxon>
        <taxon>Methanobacteriota</taxon>
        <taxon>Stenosarchaea group</taxon>
        <taxon>Halobacteria</taxon>
        <taxon>Halobacteriales</taxon>
        <taxon>Haladaptataceae</taxon>
        <taxon>Halorussus</taxon>
    </lineage>
</organism>
<accession>A0ABD5WMA0</accession>
<evidence type="ECO:0000313" key="1">
    <source>
        <dbReference type="EMBL" id="MFC7079995.1"/>
    </source>
</evidence>
<dbReference type="AlphaFoldDB" id="A0ABD5WMA0"/>
<proteinExistence type="predicted"/>
<keyword evidence="2" id="KW-1185">Reference proteome</keyword>
<dbReference type="RefSeq" id="WP_276278884.1">
    <property type="nucleotide sequence ID" value="NZ_CP119809.1"/>
</dbReference>
<name>A0ABD5WMA0_9EURY</name>
<protein>
    <submittedName>
        <fullName evidence="1">Fla cluster protein FlaF</fullName>
    </submittedName>
</protein>
<dbReference type="PANTHER" id="PTHR42200:SF2">
    <property type="entry name" value="ARCHAEAL FLAGELLA-RELATED PROTEIN F"/>
    <property type="match status" value="1"/>
</dbReference>
<dbReference type="PANTHER" id="PTHR42200">
    <property type="entry name" value="ARCHAEAL FLAGELLA-RELATED PROTEIN F-RELATED"/>
    <property type="match status" value="1"/>
</dbReference>
<reference evidence="1 2" key="1">
    <citation type="journal article" date="2019" name="Int. J. Syst. Evol. Microbiol.">
        <title>The Global Catalogue of Microorganisms (GCM) 10K type strain sequencing project: providing services to taxonomists for standard genome sequencing and annotation.</title>
        <authorList>
            <consortium name="The Broad Institute Genomics Platform"/>
            <consortium name="The Broad Institute Genome Sequencing Center for Infectious Disease"/>
            <person name="Wu L."/>
            <person name="Ma J."/>
        </authorList>
    </citation>
    <scope>NUCLEOTIDE SEQUENCE [LARGE SCALE GENOMIC DNA]</scope>
    <source>
        <strain evidence="1 2">DT72</strain>
    </source>
</reference>
<sequence length="148" mass="15592">MGFSVSGATVVLFLGIFISFGIAYSAANDGFERVNEAYEENTDHELVRQNTDVSIADASVANAGGETYLNVNATNTGSTTLSVNDTDILIDGNYTPQTSQKMVTVEVDGNNETDLWLPGETLQLNVSVADPDRVKVVTGPGVAASEVV</sequence>